<gene>
    <name evidence="1" type="ORF">IPI13_17895</name>
</gene>
<proteinExistence type="predicted"/>
<protein>
    <submittedName>
        <fullName evidence="1">Uncharacterized protein</fullName>
    </submittedName>
</protein>
<sequence>MADLTTTIHETIEQHRYAVPAGEMSYRPGDPICSCGWRPPKPNGELHSRHVATEVARAVLACLRDLTPTEPSRPVLAGLPSPRWVRARGAVDV</sequence>
<name>A0A935IN37_9MICO</name>
<dbReference type="EMBL" id="JADJIB010000018">
    <property type="protein sequence ID" value="MBK7274922.1"/>
    <property type="molecule type" value="Genomic_DNA"/>
</dbReference>
<comment type="caution">
    <text evidence="1">The sequence shown here is derived from an EMBL/GenBank/DDBJ whole genome shotgun (WGS) entry which is preliminary data.</text>
</comment>
<dbReference type="AlphaFoldDB" id="A0A935IN37"/>
<reference evidence="1 2" key="1">
    <citation type="submission" date="2020-10" db="EMBL/GenBank/DDBJ databases">
        <title>Connecting structure to function with the recovery of over 1000 high-quality activated sludge metagenome-assembled genomes encoding full-length rRNA genes using long-read sequencing.</title>
        <authorList>
            <person name="Singleton C.M."/>
            <person name="Petriglieri F."/>
            <person name="Kristensen J.M."/>
            <person name="Kirkegaard R.H."/>
            <person name="Michaelsen T.Y."/>
            <person name="Andersen M.H."/>
            <person name="Karst S.M."/>
            <person name="Dueholm M.S."/>
            <person name="Nielsen P.H."/>
            <person name="Albertsen M."/>
        </authorList>
    </citation>
    <scope>NUCLEOTIDE SEQUENCE [LARGE SCALE GENOMIC DNA]</scope>
    <source>
        <strain evidence="1">Ega_18-Q3-R5-49_MAXAC.001</strain>
    </source>
</reference>
<evidence type="ECO:0000313" key="1">
    <source>
        <dbReference type="EMBL" id="MBK7274922.1"/>
    </source>
</evidence>
<dbReference type="Proteomes" id="UP000726105">
    <property type="component" value="Unassembled WGS sequence"/>
</dbReference>
<accession>A0A935IN37</accession>
<organism evidence="1 2">
    <name type="scientific">Candidatus Phosphoribacter hodrii</name>
    <dbReference type="NCBI Taxonomy" id="2953743"/>
    <lineage>
        <taxon>Bacteria</taxon>
        <taxon>Bacillati</taxon>
        <taxon>Actinomycetota</taxon>
        <taxon>Actinomycetes</taxon>
        <taxon>Micrococcales</taxon>
        <taxon>Dermatophilaceae</taxon>
        <taxon>Candidatus Phosphoribacter</taxon>
    </lineage>
</organism>
<evidence type="ECO:0000313" key="2">
    <source>
        <dbReference type="Proteomes" id="UP000726105"/>
    </source>
</evidence>